<evidence type="ECO:0000256" key="7">
    <source>
        <dbReference type="SAM" id="SignalP"/>
    </source>
</evidence>
<gene>
    <name evidence="9" type="ORF">CVLEPA_LOCUS7020</name>
</gene>
<keyword evidence="10" id="KW-1185">Reference proteome</keyword>
<feature type="transmembrane region" description="Helical" evidence="6">
    <location>
        <begin position="302"/>
        <end position="327"/>
    </location>
</feature>
<dbReference type="SUPFAM" id="SSF57196">
    <property type="entry name" value="EGF/Laminin"/>
    <property type="match status" value="2"/>
</dbReference>
<dbReference type="InterPro" id="IPR024731">
    <property type="entry name" value="NELL2-like_EGF"/>
</dbReference>
<dbReference type="Proteomes" id="UP001642483">
    <property type="component" value="Unassembled WGS sequence"/>
</dbReference>
<dbReference type="InterPro" id="IPR001881">
    <property type="entry name" value="EGF-like_Ca-bd_dom"/>
</dbReference>
<dbReference type="SMART" id="SM00181">
    <property type="entry name" value="EGF"/>
    <property type="match status" value="2"/>
</dbReference>
<evidence type="ECO:0000256" key="6">
    <source>
        <dbReference type="SAM" id="Phobius"/>
    </source>
</evidence>
<sequence>MAFVFYLTALYSLSQFVVAQPSTTVKTISTTTRPIQCLNGGSCDVESTGVCARCSCALGYSGLFCEVTLLRLDGNITYRNENSQNTTSTNITAVNDMIRSTSASVREVGSSVDQQDATNIRIFFTIYLDRPSPPINSTAQAAFFNDAVQTIFSTDASIEAIFGLGSKVQFVGAVVDVNECSSNLDDCSPQAQCIETVPGFRCACLEGYKGNGRTCEVITCRLYDMPSTPVLGTRTITLPDGRVVTNPSNELPYKTTIEFGCQRYYELLDPSTGEAAVPVVECGLEGWSASDVSCGMELGFRVALGASAVSSFIIISIIACFVTDYCVKKEKKAKARENDDQVELSFETVDHN</sequence>
<evidence type="ECO:0000256" key="2">
    <source>
        <dbReference type="ARBA" id="ARBA00022729"/>
    </source>
</evidence>
<keyword evidence="6" id="KW-1133">Transmembrane helix</keyword>
<dbReference type="PROSITE" id="PS00022">
    <property type="entry name" value="EGF_1"/>
    <property type="match status" value="1"/>
</dbReference>
<proteinExistence type="predicted"/>
<keyword evidence="4" id="KW-1015">Disulfide bond</keyword>
<evidence type="ECO:0000256" key="4">
    <source>
        <dbReference type="ARBA" id="ARBA00023157"/>
    </source>
</evidence>
<keyword evidence="3" id="KW-0677">Repeat</keyword>
<evidence type="ECO:0000256" key="1">
    <source>
        <dbReference type="ARBA" id="ARBA00022536"/>
    </source>
</evidence>
<dbReference type="PROSITE" id="PS01186">
    <property type="entry name" value="EGF_2"/>
    <property type="match status" value="2"/>
</dbReference>
<reference evidence="9 10" key="1">
    <citation type="submission" date="2024-02" db="EMBL/GenBank/DDBJ databases">
        <authorList>
            <person name="Daric V."/>
            <person name="Darras S."/>
        </authorList>
    </citation>
    <scope>NUCLEOTIDE SEQUENCE [LARGE SCALE GENOMIC DNA]</scope>
</reference>
<feature type="chain" id="PRO_5045513484" description="EGF-like domain-containing protein" evidence="7">
    <location>
        <begin position="20"/>
        <end position="352"/>
    </location>
</feature>
<dbReference type="PANTHER" id="PTHR12916:SF4">
    <property type="entry name" value="UNINFLATABLE, ISOFORM C"/>
    <property type="match status" value="1"/>
</dbReference>
<keyword evidence="1 5" id="KW-0245">EGF-like domain</keyword>
<name>A0ABP0FH60_CLALP</name>
<evidence type="ECO:0000313" key="9">
    <source>
        <dbReference type="EMBL" id="CAK8677662.1"/>
    </source>
</evidence>
<protein>
    <recommendedName>
        <fullName evidence="8">EGF-like domain-containing protein</fullName>
    </recommendedName>
</protein>
<evidence type="ECO:0000313" key="10">
    <source>
        <dbReference type="Proteomes" id="UP001642483"/>
    </source>
</evidence>
<keyword evidence="2 7" id="KW-0732">Signal</keyword>
<dbReference type="PANTHER" id="PTHR12916">
    <property type="entry name" value="CYTOCHROME C OXIDASE POLYPEPTIDE VIC-2"/>
    <property type="match status" value="1"/>
</dbReference>
<accession>A0ABP0FH60</accession>
<dbReference type="EMBL" id="CAWYQH010000046">
    <property type="protein sequence ID" value="CAK8677662.1"/>
    <property type="molecule type" value="Genomic_DNA"/>
</dbReference>
<dbReference type="InterPro" id="IPR000742">
    <property type="entry name" value="EGF"/>
</dbReference>
<dbReference type="CDD" id="cd00054">
    <property type="entry name" value="EGF_CA"/>
    <property type="match status" value="1"/>
</dbReference>
<evidence type="ECO:0000256" key="5">
    <source>
        <dbReference type="PROSITE-ProRule" id="PRU00076"/>
    </source>
</evidence>
<comment type="caution">
    <text evidence="9">The sequence shown here is derived from an EMBL/GenBank/DDBJ whole genome shotgun (WGS) entry which is preliminary data.</text>
</comment>
<dbReference type="Gene3D" id="2.10.25.10">
    <property type="entry name" value="Laminin"/>
    <property type="match status" value="2"/>
</dbReference>
<comment type="caution">
    <text evidence="5">Lacks conserved residue(s) required for the propagation of feature annotation.</text>
</comment>
<feature type="domain" description="EGF-like" evidence="8">
    <location>
        <begin position="176"/>
        <end position="216"/>
    </location>
</feature>
<dbReference type="SMART" id="SM00179">
    <property type="entry name" value="EGF_CA"/>
    <property type="match status" value="1"/>
</dbReference>
<dbReference type="Pfam" id="PF12947">
    <property type="entry name" value="EGF_3"/>
    <property type="match status" value="1"/>
</dbReference>
<keyword evidence="6" id="KW-0472">Membrane</keyword>
<dbReference type="PROSITE" id="PS50026">
    <property type="entry name" value="EGF_3"/>
    <property type="match status" value="1"/>
</dbReference>
<organism evidence="9 10">
    <name type="scientific">Clavelina lepadiformis</name>
    <name type="common">Light-bulb sea squirt</name>
    <name type="synonym">Ascidia lepadiformis</name>
    <dbReference type="NCBI Taxonomy" id="159417"/>
    <lineage>
        <taxon>Eukaryota</taxon>
        <taxon>Metazoa</taxon>
        <taxon>Chordata</taxon>
        <taxon>Tunicata</taxon>
        <taxon>Ascidiacea</taxon>
        <taxon>Aplousobranchia</taxon>
        <taxon>Clavelinidae</taxon>
        <taxon>Clavelina</taxon>
    </lineage>
</organism>
<keyword evidence="6" id="KW-0812">Transmembrane</keyword>
<evidence type="ECO:0000256" key="3">
    <source>
        <dbReference type="ARBA" id="ARBA00022737"/>
    </source>
</evidence>
<evidence type="ECO:0000259" key="8">
    <source>
        <dbReference type="PROSITE" id="PS50026"/>
    </source>
</evidence>
<feature type="signal peptide" evidence="7">
    <location>
        <begin position="1"/>
        <end position="19"/>
    </location>
</feature>